<feature type="transmembrane region" description="Helical" evidence="8">
    <location>
        <begin position="96"/>
        <end position="115"/>
    </location>
</feature>
<dbReference type="EMBL" id="FWXJ01000002">
    <property type="protein sequence ID" value="SMC32033.1"/>
    <property type="molecule type" value="Genomic_DNA"/>
</dbReference>
<proteinExistence type="predicted"/>
<evidence type="ECO:0000256" key="5">
    <source>
        <dbReference type="ARBA" id="ARBA00022692"/>
    </source>
</evidence>
<feature type="transmembrane region" description="Helical" evidence="8">
    <location>
        <begin position="369"/>
        <end position="392"/>
    </location>
</feature>
<evidence type="ECO:0000256" key="6">
    <source>
        <dbReference type="ARBA" id="ARBA00022989"/>
    </source>
</evidence>
<dbReference type="GO" id="GO:0009103">
    <property type="term" value="P:lipopolysaccharide biosynthetic process"/>
    <property type="evidence" value="ECO:0007669"/>
    <property type="project" value="UniProtKB-ARBA"/>
</dbReference>
<dbReference type="GO" id="GO:0016763">
    <property type="term" value="F:pentosyltransferase activity"/>
    <property type="evidence" value="ECO:0007669"/>
    <property type="project" value="TreeGrafter"/>
</dbReference>
<dbReference type="Pfam" id="PF18583">
    <property type="entry name" value="Arnt_C"/>
    <property type="match status" value="1"/>
</dbReference>
<keyword evidence="5 8" id="KW-0812">Transmembrane</keyword>
<dbReference type="PANTHER" id="PTHR33908:SF3">
    <property type="entry name" value="UNDECAPRENYL PHOSPHATE-ALPHA-4-AMINO-4-DEOXY-L-ARABINOSE ARABINOSYL TRANSFERASE"/>
    <property type="match status" value="1"/>
</dbReference>
<dbReference type="GO" id="GO:0010041">
    <property type="term" value="P:response to iron(III) ion"/>
    <property type="evidence" value="ECO:0007669"/>
    <property type="project" value="TreeGrafter"/>
</dbReference>
<feature type="transmembrane region" description="Helical" evidence="8">
    <location>
        <begin position="176"/>
        <end position="209"/>
    </location>
</feature>
<dbReference type="GO" id="GO:0005886">
    <property type="term" value="C:plasma membrane"/>
    <property type="evidence" value="ECO:0007669"/>
    <property type="project" value="UniProtKB-SubCell"/>
</dbReference>
<gene>
    <name evidence="11" type="ORF">SAMN06296008_10262</name>
</gene>
<keyword evidence="7 8" id="KW-0472">Membrane</keyword>
<dbReference type="PANTHER" id="PTHR33908">
    <property type="entry name" value="MANNOSYLTRANSFERASE YKCB-RELATED"/>
    <property type="match status" value="1"/>
</dbReference>
<evidence type="ECO:0000256" key="1">
    <source>
        <dbReference type="ARBA" id="ARBA00004651"/>
    </source>
</evidence>
<dbReference type="RefSeq" id="WP_084282305.1">
    <property type="nucleotide sequence ID" value="NZ_FWXJ01000002.1"/>
</dbReference>
<evidence type="ECO:0000313" key="12">
    <source>
        <dbReference type="Proteomes" id="UP000192708"/>
    </source>
</evidence>
<dbReference type="OrthoDB" id="9775035at2"/>
<sequence length="575" mass="65657">MTQTKQIPLNFLGRLQQQGHWLLYFVLALVWLGTLGFRHLIPSDEGRYAEIAREMLVSGNWLVPKYNDYLYFEKPPLHLWMTALAFKLFGLGEWQARLWSGLTSLFGIFFFSYTARKVWGARVGQCTAMILASSPLWILGGHFNSLDMGMAFFMGATLCSLLLAWEAPQGTKSQQYWMLLCWASMALAVLSKGLIGVVLPGAVLIVYSVTSWDWKCWTQMLWIKGLGLFFLLCAPWFILISIEHPAFLHFFFIHEHFERFTTNEHARVAPWHFFITLICVGLIPWLWQLIMANVQILTFRFKLPLNSPSSKTLWLCFIWFVVILGFFSASHSKLPGYIIPVIPALAMMIAISIDHGFTLASTKSKLFPVAWLWQVSLFLLIFLVGLTQISLIENSGETYEAESYLAYAKAIRLALIIGVIGCILSLSFYKRKMLSLGIYSATFLFVTLTAGLSHEHVGRLLSGIEIAQQVKPLLKPSTPLYSVETLEHTLPFYLEHPSIMVNFEDELAFGIGQEPKKWISRTADWMQEWQANPHQDAFAILTQPKYHELTQQAFPMQLIAQDHLRVIVRKPLASQ</sequence>
<feature type="transmembrane region" description="Helical" evidence="8">
    <location>
        <begin position="21"/>
        <end position="41"/>
    </location>
</feature>
<dbReference type="InterPro" id="IPR040845">
    <property type="entry name" value="Arnt_C"/>
</dbReference>
<reference evidence="11 12" key="1">
    <citation type="submission" date="2017-04" db="EMBL/GenBank/DDBJ databases">
        <authorList>
            <person name="Afonso C.L."/>
            <person name="Miller P.J."/>
            <person name="Scott M.A."/>
            <person name="Spackman E."/>
            <person name="Goraichik I."/>
            <person name="Dimitrov K.M."/>
            <person name="Suarez D.L."/>
            <person name="Swayne D.E."/>
        </authorList>
    </citation>
    <scope>NUCLEOTIDE SEQUENCE [LARGE SCALE GENOMIC DNA]</scope>
    <source>
        <strain evidence="11 12">VK13</strain>
    </source>
</reference>
<dbReference type="AlphaFoldDB" id="A0A1W1Y798"/>
<evidence type="ECO:0000256" key="4">
    <source>
        <dbReference type="ARBA" id="ARBA00022679"/>
    </source>
</evidence>
<protein>
    <submittedName>
        <fullName evidence="11">4-amino-4-deoxy-L-arabinose transferase</fullName>
    </submittedName>
</protein>
<evidence type="ECO:0000259" key="10">
    <source>
        <dbReference type="Pfam" id="PF18583"/>
    </source>
</evidence>
<evidence type="ECO:0000313" key="11">
    <source>
        <dbReference type="EMBL" id="SMC32033.1"/>
    </source>
</evidence>
<name>A0A1W1Y798_9BURK</name>
<accession>A0A1W1Y798</accession>
<feature type="transmembrane region" description="Helical" evidence="8">
    <location>
        <begin position="337"/>
        <end position="357"/>
    </location>
</feature>
<dbReference type="STRING" id="1938817.SAMN06296008_10262"/>
<keyword evidence="4 11" id="KW-0808">Transferase</keyword>
<keyword evidence="2" id="KW-1003">Cell membrane</keyword>
<feature type="transmembrane region" description="Helical" evidence="8">
    <location>
        <begin position="312"/>
        <end position="331"/>
    </location>
</feature>
<evidence type="ECO:0000256" key="7">
    <source>
        <dbReference type="ARBA" id="ARBA00023136"/>
    </source>
</evidence>
<dbReference type="InterPro" id="IPR038731">
    <property type="entry name" value="RgtA/B/C-like"/>
</dbReference>
<keyword evidence="3" id="KW-0328">Glycosyltransferase</keyword>
<feature type="domain" description="Aminoarabinose transferase C-terminal" evidence="10">
    <location>
        <begin position="466"/>
        <end position="570"/>
    </location>
</feature>
<keyword evidence="6 8" id="KW-1133">Transmembrane helix</keyword>
<evidence type="ECO:0000256" key="2">
    <source>
        <dbReference type="ARBA" id="ARBA00022475"/>
    </source>
</evidence>
<comment type="subcellular location">
    <subcellularLocation>
        <location evidence="1">Cell membrane</location>
        <topology evidence="1">Multi-pass membrane protein</topology>
    </subcellularLocation>
</comment>
<feature type="transmembrane region" description="Helical" evidence="8">
    <location>
        <begin position="221"/>
        <end position="242"/>
    </location>
</feature>
<feature type="transmembrane region" description="Helical" evidence="8">
    <location>
        <begin position="404"/>
        <end position="426"/>
    </location>
</feature>
<feature type="transmembrane region" description="Helical" evidence="8">
    <location>
        <begin position="433"/>
        <end position="452"/>
    </location>
</feature>
<keyword evidence="12" id="KW-1185">Reference proteome</keyword>
<evidence type="ECO:0000259" key="9">
    <source>
        <dbReference type="Pfam" id="PF13231"/>
    </source>
</evidence>
<evidence type="ECO:0000256" key="8">
    <source>
        <dbReference type="SAM" id="Phobius"/>
    </source>
</evidence>
<dbReference type="InterPro" id="IPR050297">
    <property type="entry name" value="LipidA_mod_glycosyltrf_83"/>
</dbReference>
<dbReference type="Proteomes" id="UP000192708">
    <property type="component" value="Unassembled WGS sequence"/>
</dbReference>
<feature type="transmembrane region" description="Helical" evidence="8">
    <location>
        <begin position="271"/>
        <end position="291"/>
    </location>
</feature>
<organism evidence="11 12">
    <name type="scientific">Polynucleobacter kasalickyi</name>
    <dbReference type="NCBI Taxonomy" id="1938817"/>
    <lineage>
        <taxon>Bacteria</taxon>
        <taxon>Pseudomonadati</taxon>
        <taxon>Pseudomonadota</taxon>
        <taxon>Betaproteobacteria</taxon>
        <taxon>Burkholderiales</taxon>
        <taxon>Burkholderiaceae</taxon>
        <taxon>Polynucleobacter</taxon>
    </lineage>
</organism>
<evidence type="ECO:0000256" key="3">
    <source>
        <dbReference type="ARBA" id="ARBA00022676"/>
    </source>
</evidence>
<dbReference type="Pfam" id="PF13231">
    <property type="entry name" value="PMT_2"/>
    <property type="match status" value="1"/>
</dbReference>
<feature type="domain" description="Glycosyltransferase RgtA/B/C/D-like" evidence="9">
    <location>
        <begin position="74"/>
        <end position="238"/>
    </location>
</feature>